<dbReference type="Proteomes" id="UP000685013">
    <property type="component" value="Chromosome 19"/>
</dbReference>
<protein>
    <recommendedName>
        <fullName evidence="2">Pectinesterase inhibitor domain-containing protein</fullName>
    </recommendedName>
</protein>
<reference evidence="3 4" key="1">
    <citation type="journal article" date="2021" name="Hortic Res">
        <title>The domestication of Cucurbita argyrosperma as revealed by the genome of its wild relative.</title>
        <authorList>
            <person name="Barrera-Redondo J."/>
            <person name="Sanchez-de la Vega G."/>
            <person name="Aguirre-Liguori J.A."/>
            <person name="Castellanos-Morales G."/>
            <person name="Gutierrez-Guerrero Y.T."/>
            <person name="Aguirre-Dugua X."/>
            <person name="Aguirre-Planter E."/>
            <person name="Tenaillon M.I."/>
            <person name="Lira-Saade R."/>
            <person name="Eguiarte L.E."/>
        </authorList>
    </citation>
    <scope>NUCLEOTIDE SEQUENCE [LARGE SCALE GENOMIC DNA]</scope>
    <source>
        <strain evidence="3">JBR-2021</strain>
    </source>
</reference>
<name>A0AAV6LZI1_9ROSI</name>
<feature type="signal peptide" evidence="1">
    <location>
        <begin position="1"/>
        <end position="27"/>
    </location>
</feature>
<dbReference type="EMBL" id="JAGKQH010000019">
    <property type="protein sequence ID" value="KAG6572377.1"/>
    <property type="molecule type" value="Genomic_DNA"/>
</dbReference>
<gene>
    <name evidence="3" type="ORF">SDJN03_29105</name>
</gene>
<feature type="non-terminal residue" evidence="3">
    <location>
        <position position="1"/>
    </location>
</feature>
<sequence>MSSSLSLLGVFTLLLLSIFNPSMFVLAKENGSNIDKFVHDTCNRFPDNELYNLCISEIDSDLREDLKSNLAGFLTIFVNRTINNFNDNLVFLQKEIKSGKLDAETKLMYNKCSESFGMGYTDLQESMHILLTQPGTNVYDLPIMSVDKHVGVCFDDFEDDPIPPEWTSRYNRSWNLVSLILGTSNLIKCNREASCIP</sequence>
<organism evidence="3 4">
    <name type="scientific">Cucurbita argyrosperma subsp. sororia</name>
    <dbReference type="NCBI Taxonomy" id="37648"/>
    <lineage>
        <taxon>Eukaryota</taxon>
        <taxon>Viridiplantae</taxon>
        <taxon>Streptophyta</taxon>
        <taxon>Embryophyta</taxon>
        <taxon>Tracheophyta</taxon>
        <taxon>Spermatophyta</taxon>
        <taxon>Magnoliopsida</taxon>
        <taxon>eudicotyledons</taxon>
        <taxon>Gunneridae</taxon>
        <taxon>Pentapetalae</taxon>
        <taxon>rosids</taxon>
        <taxon>fabids</taxon>
        <taxon>Cucurbitales</taxon>
        <taxon>Cucurbitaceae</taxon>
        <taxon>Cucurbiteae</taxon>
        <taxon>Cucurbita</taxon>
    </lineage>
</organism>
<evidence type="ECO:0000313" key="3">
    <source>
        <dbReference type="EMBL" id="KAG6572377.1"/>
    </source>
</evidence>
<comment type="caution">
    <text evidence="3">The sequence shown here is derived from an EMBL/GenBank/DDBJ whole genome shotgun (WGS) entry which is preliminary data.</text>
</comment>
<keyword evidence="4" id="KW-1185">Reference proteome</keyword>
<dbReference type="InterPro" id="IPR006501">
    <property type="entry name" value="Pectinesterase_inhib_dom"/>
</dbReference>
<keyword evidence="1" id="KW-0732">Signal</keyword>
<feature type="domain" description="Pectinesterase inhibitor" evidence="2">
    <location>
        <begin position="33"/>
        <end position="183"/>
    </location>
</feature>
<dbReference type="AlphaFoldDB" id="A0AAV6LZI1"/>
<evidence type="ECO:0000256" key="1">
    <source>
        <dbReference type="SAM" id="SignalP"/>
    </source>
</evidence>
<dbReference type="NCBIfam" id="TIGR01614">
    <property type="entry name" value="PME_inhib"/>
    <property type="match status" value="1"/>
</dbReference>
<feature type="chain" id="PRO_5043406161" description="Pectinesterase inhibitor domain-containing protein" evidence="1">
    <location>
        <begin position="28"/>
        <end position="197"/>
    </location>
</feature>
<proteinExistence type="predicted"/>
<evidence type="ECO:0000259" key="2">
    <source>
        <dbReference type="SMART" id="SM00856"/>
    </source>
</evidence>
<dbReference type="SMART" id="SM00856">
    <property type="entry name" value="PMEI"/>
    <property type="match status" value="1"/>
</dbReference>
<dbReference type="GO" id="GO:0004857">
    <property type="term" value="F:enzyme inhibitor activity"/>
    <property type="evidence" value="ECO:0007669"/>
    <property type="project" value="InterPro"/>
</dbReference>
<evidence type="ECO:0000313" key="4">
    <source>
        <dbReference type="Proteomes" id="UP000685013"/>
    </source>
</evidence>
<accession>A0AAV6LZI1</accession>